<keyword evidence="3" id="KW-1185">Reference proteome</keyword>
<feature type="region of interest" description="Disordered" evidence="1">
    <location>
        <begin position="195"/>
        <end position="230"/>
    </location>
</feature>
<accession>D4AJI7</accession>
<evidence type="ECO:0000256" key="1">
    <source>
        <dbReference type="SAM" id="MobiDB-lite"/>
    </source>
</evidence>
<name>D4AJI7_ARTBC</name>
<dbReference type="AlphaFoldDB" id="D4AJI7"/>
<feature type="region of interest" description="Disordered" evidence="1">
    <location>
        <begin position="16"/>
        <end position="101"/>
    </location>
</feature>
<dbReference type="RefSeq" id="XP_003017555.1">
    <property type="nucleotide sequence ID" value="XM_003017509.1"/>
</dbReference>
<dbReference type="EMBL" id="ABSU01000001">
    <property type="protein sequence ID" value="EFE36910.1"/>
    <property type="molecule type" value="Genomic_DNA"/>
</dbReference>
<dbReference type="KEGG" id="abe:ARB_04437"/>
<reference evidence="3" key="1">
    <citation type="journal article" date="2011" name="Genome Biol.">
        <title>Comparative and functional genomics provide insights into the pathogenicity of dermatophytic fungi.</title>
        <authorList>
            <person name="Burmester A."/>
            <person name="Shelest E."/>
            <person name="Gloeckner G."/>
            <person name="Heddergott C."/>
            <person name="Schindler S."/>
            <person name="Staib P."/>
            <person name="Heidel A."/>
            <person name="Felder M."/>
            <person name="Petzold A."/>
            <person name="Szafranski K."/>
            <person name="Feuermann M."/>
            <person name="Pedruzzi I."/>
            <person name="Priebe S."/>
            <person name="Groth M."/>
            <person name="Winkler R."/>
            <person name="Li W."/>
            <person name="Kniemeyer O."/>
            <person name="Schroeckh V."/>
            <person name="Hertweck C."/>
            <person name="Hube B."/>
            <person name="White T.C."/>
            <person name="Platzer M."/>
            <person name="Guthke R."/>
            <person name="Heitman J."/>
            <person name="Woestemeyer J."/>
            <person name="Zipfel P.F."/>
            <person name="Monod M."/>
            <person name="Brakhage A.A."/>
        </authorList>
    </citation>
    <scope>NUCLEOTIDE SEQUENCE [LARGE SCALE GENOMIC DNA]</scope>
    <source>
        <strain evidence="3">ATCC MYA-4681 / CBS 112371</strain>
    </source>
</reference>
<sequence length="230" mass="25436">MVRPQLISVVAASQSINHHSSIHRRHQDEEEALDDWPVTSNTRLSYDTGPWQQLEGAGSPPPIHSTKPKPVPGSISHDPHGLLHPGPQRWRGLAGRDRKAKKDEEEAACERSSAFFGCWALAGRDFFSLFIRLLPSAHLDPRHPYMDGFMALAAPYYLVLSPQVGPLGLLQGSPYLSIYSKYFLTPYQGSPPAIISNPPEETTAKGMDQDKPISRANAPHPHRPEMAAKL</sequence>
<dbReference type="eggNOG" id="ENOG502RQHR">
    <property type="taxonomic scope" value="Eukaryota"/>
</dbReference>
<dbReference type="HOGENOM" id="CLU_1204515_0_0_1"/>
<dbReference type="GeneID" id="9522400"/>
<organism evidence="2 3">
    <name type="scientific">Arthroderma benhamiae (strain ATCC MYA-4681 / CBS 112371)</name>
    <name type="common">Trichophyton mentagrophytes</name>
    <dbReference type="NCBI Taxonomy" id="663331"/>
    <lineage>
        <taxon>Eukaryota</taxon>
        <taxon>Fungi</taxon>
        <taxon>Dikarya</taxon>
        <taxon>Ascomycota</taxon>
        <taxon>Pezizomycotina</taxon>
        <taxon>Eurotiomycetes</taxon>
        <taxon>Eurotiomycetidae</taxon>
        <taxon>Onygenales</taxon>
        <taxon>Arthrodermataceae</taxon>
        <taxon>Trichophyton</taxon>
    </lineage>
</organism>
<protein>
    <submittedName>
        <fullName evidence="2">Uncharacterized protein</fullName>
    </submittedName>
</protein>
<comment type="caution">
    <text evidence="2">The sequence shown here is derived from an EMBL/GenBank/DDBJ whole genome shotgun (WGS) entry which is preliminary data.</text>
</comment>
<gene>
    <name evidence="2" type="ORF">ARB_04437</name>
</gene>
<dbReference type="Proteomes" id="UP000008866">
    <property type="component" value="Unassembled WGS sequence"/>
</dbReference>
<evidence type="ECO:0000313" key="2">
    <source>
        <dbReference type="EMBL" id="EFE36910.1"/>
    </source>
</evidence>
<evidence type="ECO:0000313" key="3">
    <source>
        <dbReference type="Proteomes" id="UP000008866"/>
    </source>
</evidence>
<proteinExistence type="predicted"/>